<organism evidence="3 4">
    <name type="scientific">Bdellovibrio bacteriovorus</name>
    <dbReference type="NCBI Taxonomy" id="959"/>
    <lineage>
        <taxon>Bacteria</taxon>
        <taxon>Pseudomonadati</taxon>
        <taxon>Bdellovibrionota</taxon>
        <taxon>Bdellovibrionia</taxon>
        <taxon>Bdellovibrionales</taxon>
        <taxon>Pseudobdellovibrionaceae</taxon>
        <taxon>Bdellovibrio</taxon>
    </lineage>
</organism>
<dbReference type="AlphaFoldDB" id="A0A1Z3N881"/>
<sequence>MLKMIPVLSLLLGSQALAHVSLENPQAAAGSYYKAVVRVPHGCDATATTSLTVHLPKGFITPKPMPKPGWDVAVETDTSGVATAVKFSGGNLPDAFYDEFVIRAKITAPANSTLYFKVSQVCEKGQIDWFDIPVPGQDEHELAAPAASLKITAGASGH</sequence>
<feature type="domain" description="YncI copper-binding" evidence="2">
    <location>
        <begin position="19"/>
        <end position="151"/>
    </location>
</feature>
<accession>A0A1Z3N881</accession>
<dbReference type="Gene3D" id="2.60.40.2230">
    <property type="entry name" value="Uncharacterised protein YcnI-like PF07987, DUF1775"/>
    <property type="match status" value="1"/>
</dbReference>
<proteinExistence type="predicted"/>
<dbReference type="Pfam" id="PF07987">
    <property type="entry name" value="DUF1775"/>
    <property type="match status" value="1"/>
</dbReference>
<keyword evidence="1" id="KW-0732">Signal</keyword>
<dbReference type="InterPro" id="IPR038507">
    <property type="entry name" value="YcnI-like_sf"/>
</dbReference>
<reference evidence="3 4" key="1">
    <citation type="submission" date="2017-04" db="EMBL/GenBank/DDBJ databases">
        <title>Whole genome sequence of Bdellovibrio bacteriovorus strain SSB218315.</title>
        <authorList>
            <person name="Oyedara O."/>
            <person name="Rodriguez-Perez M.A."/>
        </authorList>
    </citation>
    <scope>NUCLEOTIDE SEQUENCE [LARGE SCALE GENOMIC DNA]</scope>
    <source>
        <strain evidence="3 4">SSB218315</strain>
    </source>
</reference>
<dbReference type="Proteomes" id="UP000197003">
    <property type="component" value="Chromosome"/>
</dbReference>
<evidence type="ECO:0000256" key="1">
    <source>
        <dbReference type="SAM" id="SignalP"/>
    </source>
</evidence>
<evidence type="ECO:0000313" key="3">
    <source>
        <dbReference type="EMBL" id="ASD63668.1"/>
    </source>
</evidence>
<dbReference type="EMBL" id="CP020946">
    <property type="protein sequence ID" value="ASD63668.1"/>
    <property type="molecule type" value="Genomic_DNA"/>
</dbReference>
<dbReference type="InterPro" id="IPR012533">
    <property type="entry name" value="YcnI-copper_dom"/>
</dbReference>
<evidence type="ECO:0000313" key="4">
    <source>
        <dbReference type="Proteomes" id="UP000197003"/>
    </source>
</evidence>
<protein>
    <recommendedName>
        <fullName evidence="2">YncI copper-binding domain-containing protein</fullName>
    </recommendedName>
</protein>
<dbReference type="CDD" id="cd08545">
    <property type="entry name" value="YcnI_like"/>
    <property type="match status" value="1"/>
</dbReference>
<feature type="chain" id="PRO_5013232662" description="YncI copper-binding domain-containing protein" evidence="1">
    <location>
        <begin position="19"/>
        <end position="158"/>
    </location>
</feature>
<feature type="signal peptide" evidence="1">
    <location>
        <begin position="1"/>
        <end position="18"/>
    </location>
</feature>
<dbReference type="RefSeq" id="WP_088565192.1">
    <property type="nucleotide sequence ID" value="NZ_CP020946.1"/>
</dbReference>
<dbReference type="OrthoDB" id="9796962at2"/>
<gene>
    <name evidence="3" type="ORF">B9G79_08815</name>
</gene>
<evidence type="ECO:0000259" key="2">
    <source>
        <dbReference type="Pfam" id="PF07987"/>
    </source>
</evidence>
<name>A0A1Z3N881_BDEBC</name>